<dbReference type="OrthoDB" id="7307102at2"/>
<dbReference type="CDD" id="cd08054">
    <property type="entry name" value="gp6"/>
    <property type="match status" value="1"/>
</dbReference>
<dbReference type="Gene3D" id="1.10.3230.30">
    <property type="entry name" value="Phage gp6-like head-tail connector protein"/>
    <property type="match status" value="1"/>
</dbReference>
<name>A0A286HKZ5_9HYPH</name>
<dbReference type="Proteomes" id="UP000219465">
    <property type="component" value="Unassembled WGS sequence"/>
</dbReference>
<dbReference type="Pfam" id="PF05135">
    <property type="entry name" value="Phage_connect_1"/>
    <property type="match status" value="1"/>
</dbReference>
<dbReference type="AlphaFoldDB" id="A0A286HKZ5"/>
<evidence type="ECO:0000313" key="2">
    <source>
        <dbReference type="Proteomes" id="UP000219465"/>
    </source>
</evidence>
<organism evidence="1 2">
    <name type="scientific">Hoeflea halophila</name>
    <dbReference type="NCBI Taxonomy" id="714899"/>
    <lineage>
        <taxon>Bacteria</taxon>
        <taxon>Pseudomonadati</taxon>
        <taxon>Pseudomonadota</taxon>
        <taxon>Alphaproteobacteria</taxon>
        <taxon>Hyphomicrobiales</taxon>
        <taxon>Rhizobiaceae</taxon>
        <taxon>Hoeflea</taxon>
    </lineage>
</organism>
<dbReference type="EMBL" id="OCPC01000001">
    <property type="protein sequence ID" value="SOE08493.1"/>
    <property type="molecule type" value="Genomic_DNA"/>
</dbReference>
<accession>A0A286HKZ5</accession>
<dbReference type="RefSeq" id="WP_097104177.1">
    <property type="nucleotide sequence ID" value="NZ_OCPC01000001.1"/>
</dbReference>
<sequence>MSIVSLSLAKAHLNIDGTADDDLISLYTGAAETWLGNYIGKALSVIDPLPDDLKLAVLKLVAFYYEQREAVGFGVAMQIAPYGVTSIANSYRENWFGENVE</sequence>
<proteinExistence type="predicted"/>
<reference evidence="2" key="1">
    <citation type="submission" date="2017-08" db="EMBL/GenBank/DDBJ databases">
        <authorList>
            <person name="Varghese N."/>
            <person name="Submissions S."/>
        </authorList>
    </citation>
    <scope>NUCLEOTIDE SEQUENCE [LARGE SCALE GENOMIC DNA]</scope>
    <source>
        <strain evidence="2">KCTC 23107</strain>
    </source>
</reference>
<dbReference type="NCBIfam" id="TIGR01560">
    <property type="entry name" value="put_DNA_pack"/>
    <property type="match status" value="1"/>
</dbReference>
<dbReference type="InterPro" id="IPR006450">
    <property type="entry name" value="Phage_HK97_gp6-like"/>
</dbReference>
<protein>
    <submittedName>
        <fullName evidence="1">Uncharacterized phage protein (Predicted DNA packaging)</fullName>
    </submittedName>
</protein>
<keyword evidence="2" id="KW-1185">Reference proteome</keyword>
<dbReference type="InterPro" id="IPR021146">
    <property type="entry name" value="Phage_gp6-like_head-tail"/>
</dbReference>
<evidence type="ECO:0000313" key="1">
    <source>
        <dbReference type="EMBL" id="SOE08493.1"/>
    </source>
</evidence>
<gene>
    <name evidence="1" type="ORF">SAMN05877838_0215</name>
</gene>